<dbReference type="PRINTS" id="PR01011">
    <property type="entry name" value="GLUTPROXDASE"/>
</dbReference>
<dbReference type="InterPro" id="IPR036249">
    <property type="entry name" value="Thioredoxin-like_sf"/>
</dbReference>
<evidence type="ECO:0000256" key="1">
    <source>
        <dbReference type="ARBA" id="ARBA00006926"/>
    </source>
</evidence>
<evidence type="ECO:0000256" key="2">
    <source>
        <dbReference type="ARBA" id="ARBA00022559"/>
    </source>
</evidence>
<dbReference type="CDD" id="cd00340">
    <property type="entry name" value="GSH_Peroxidase"/>
    <property type="match status" value="1"/>
</dbReference>
<dbReference type="Pfam" id="PF00255">
    <property type="entry name" value="GSHPx"/>
    <property type="match status" value="2"/>
</dbReference>
<name>W2IPH9_PHYNI</name>
<proteinExistence type="inferred from homology"/>
<dbReference type="PIRSF" id="PIRSF000303">
    <property type="entry name" value="Glutathion_perox"/>
    <property type="match status" value="1"/>
</dbReference>
<dbReference type="GO" id="GO:0004601">
    <property type="term" value="F:peroxidase activity"/>
    <property type="evidence" value="ECO:0007669"/>
    <property type="project" value="UniProtKB-KW"/>
</dbReference>
<dbReference type="Proteomes" id="UP000053864">
    <property type="component" value="Unassembled WGS sequence"/>
</dbReference>
<sequence>MRFMLLLLVTLAVALLGVCNGEKASFLDFTIPDLNGRQVSMREFNAFPVILVVNVASECGYTDKNYRELQVRCSRILRSHGSSELKHENTCLFVQELYEKYHDEGFTVLGFPCNQFGGQEPGTAEDILKFTKEKYHVTFPLFAKVDVNGENAHPLFKFLKKKLDGFVTNDIKWNFTKFLIVNHEPFKRYGTTTSPSEIENDIVHALHSSRHVDAFDDGGATDGDYGDAHDEL</sequence>
<gene>
    <name evidence="7" type="ORF">L916_11927</name>
</gene>
<dbReference type="PANTHER" id="PTHR11592:SF78">
    <property type="entry name" value="GLUTATHIONE PEROXIDASE"/>
    <property type="match status" value="1"/>
</dbReference>
<dbReference type="PANTHER" id="PTHR11592">
    <property type="entry name" value="GLUTATHIONE PEROXIDASE"/>
    <property type="match status" value="1"/>
</dbReference>
<comment type="similarity">
    <text evidence="1 5">Belongs to the glutathione peroxidase family.</text>
</comment>
<keyword evidence="6" id="KW-0732">Signal</keyword>
<dbReference type="EMBL" id="KI673874">
    <property type="protein sequence ID" value="ETL36000.1"/>
    <property type="molecule type" value="Genomic_DNA"/>
</dbReference>
<accession>W2IPH9</accession>
<organism evidence="7">
    <name type="scientific">Phytophthora nicotianae</name>
    <name type="common">Potato buckeye rot agent</name>
    <name type="synonym">Phytophthora parasitica</name>
    <dbReference type="NCBI Taxonomy" id="4792"/>
    <lineage>
        <taxon>Eukaryota</taxon>
        <taxon>Sar</taxon>
        <taxon>Stramenopiles</taxon>
        <taxon>Oomycota</taxon>
        <taxon>Peronosporomycetes</taxon>
        <taxon>Peronosporales</taxon>
        <taxon>Peronosporaceae</taxon>
        <taxon>Phytophthora</taxon>
    </lineage>
</organism>
<evidence type="ECO:0000256" key="3">
    <source>
        <dbReference type="ARBA" id="ARBA00023002"/>
    </source>
</evidence>
<feature type="signal peptide" evidence="6">
    <location>
        <begin position="1"/>
        <end position="21"/>
    </location>
</feature>
<evidence type="ECO:0000256" key="5">
    <source>
        <dbReference type="RuleBase" id="RU000499"/>
    </source>
</evidence>
<feature type="active site" evidence="4">
    <location>
        <position position="59"/>
    </location>
</feature>
<evidence type="ECO:0000256" key="6">
    <source>
        <dbReference type="SAM" id="SignalP"/>
    </source>
</evidence>
<dbReference type="VEuPathDB" id="FungiDB:PPTG_13883"/>
<dbReference type="Gene3D" id="3.40.30.10">
    <property type="entry name" value="Glutaredoxin"/>
    <property type="match status" value="1"/>
</dbReference>
<evidence type="ECO:0000313" key="7">
    <source>
        <dbReference type="EMBL" id="ETL36000.1"/>
    </source>
</evidence>
<dbReference type="PROSITE" id="PS51355">
    <property type="entry name" value="GLUTATHIONE_PEROXID_3"/>
    <property type="match status" value="1"/>
</dbReference>
<feature type="chain" id="PRO_5004817420" description="Glutathione peroxidase" evidence="6">
    <location>
        <begin position="22"/>
        <end position="232"/>
    </location>
</feature>
<dbReference type="AlphaFoldDB" id="W2IPH9"/>
<evidence type="ECO:0000256" key="4">
    <source>
        <dbReference type="PIRSR" id="PIRSR000303-1"/>
    </source>
</evidence>
<dbReference type="GO" id="GO:0006979">
    <property type="term" value="P:response to oxidative stress"/>
    <property type="evidence" value="ECO:0007669"/>
    <property type="project" value="InterPro"/>
</dbReference>
<dbReference type="InterPro" id="IPR029760">
    <property type="entry name" value="GPX_CS"/>
</dbReference>
<keyword evidence="2 5" id="KW-0575">Peroxidase</keyword>
<dbReference type="InterPro" id="IPR000889">
    <property type="entry name" value="Glutathione_peroxidase"/>
</dbReference>
<protein>
    <recommendedName>
        <fullName evidence="5">Glutathione peroxidase</fullName>
    </recommendedName>
</protein>
<dbReference type="PROSITE" id="PS00763">
    <property type="entry name" value="GLUTATHIONE_PEROXID_2"/>
    <property type="match status" value="1"/>
</dbReference>
<reference evidence="7" key="1">
    <citation type="submission" date="2013-11" db="EMBL/GenBank/DDBJ databases">
        <title>The Genome Sequence of Phytophthora parasitica CJ05E6.</title>
        <authorList>
            <consortium name="The Broad Institute Genomics Platform"/>
            <person name="Russ C."/>
            <person name="Tyler B."/>
            <person name="Panabieres F."/>
            <person name="Shan W."/>
            <person name="Tripathy S."/>
            <person name="Grunwald N."/>
            <person name="Machado M."/>
            <person name="Johnson C.S."/>
            <person name="Arredondo F."/>
            <person name="Hong C."/>
            <person name="Coffey M."/>
            <person name="Young S.K."/>
            <person name="Zeng Q."/>
            <person name="Gargeya S."/>
            <person name="Fitzgerald M."/>
            <person name="Abouelleil A."/>
            <person name="Alvarado L."/>
            <person name="Chapman S.B."/>
            <person name="Gainer-Dewar J."/>
            <person name="Goldberg J."/>
            <person name="Griggs A."/>
            <person name="Gujja S."/>
            <person name="Hansen M."/>
            <person name="Howarth C."/>
            <person name="Imamovic A."/>
            <person name="Ireland A."/>
            <person name="Larimer J."/>
            <person name="McCowan C."/>
            <person name="Murphy C."/>
            <person name="Pearson M."/>
            <person name="Poon T.W."/>
            <person name="Priest M."/>
            <person name="Roberts A."/>
            <person name="Saif S."/>
            <person name="Shea T."/>
            <person name="Sykes S."/>
            <person name="Wortman J."/>
            <person name="Nusbaum C."/>
            <person name="Birren B."/>
        </authorList>
    </citation>
    <scope>NUCLEOTIDE SEQUENCE [LARGE SCALE GENOMIC DNA]</scope>
    <source>
        <strain evidence="7">CJ05E6</strain>
    </source>
</reference>
<keyword evidence="3 5" id="KW-0560">Oxidoreductase</keyword>
<dbReference type="SUPFAM" id="SSF52833">
    <property type="entry name" value="Thioredoxin-like"/>
    <property type="match status" value="2"/>
</dbReference>